<evidence type="ECO:0000313" key="2">
    <source>
        <dbReference type="Proteomes" id="UP000724584"/>
    </source>
</evidence>
<name>A0ACB7PI90_9PEZI</name>
<proteinExistence type="predicted"/>
<organism evidence="1 2">
    <name type="scientific">Chaetomium tenue</name>
    <dbReference type="NCBI Taxonomy" id="1854479"/>
    <lineage>
        <taxon>Eukaryota</taxon>
        <taxon>Fungi</taxon>
        <taxon>Dikarya</taxon>
        <taxon>Ascomycota</taxon>
        <taxon>Pezizomycotina</taxon>
        <taxon>Sordariomycetes</taxon>
        <taxon>Sordariomycetidae</taxon>
        <taxon>Sordariales</taxon>
        <taxon>Chaetomiaceae</taxon>
        <taxon>Chaetomium</taxon>
    </lineage>
</organism>
<evidence type="ECO:0000313" key="1">
    <source>
        <dbReference type="EMBL" id="KAH6641675.1"/>
    </source>
</evidence>
<sequence>MASAAQTDLNTPITVKLTLDGHPRRFKLALRDVGIDVLEEKVRTALNMPSNTEAIFERYSDSGGAYVLLDQANVAVYKQLYRAAKAKHKLKLRVTITRRPWEDEEAQGPKPASVTDEPEEENHPTVEPAYAECEPEQPTTSDPMPAAAEPEYEPEQPVMSDPMPAAAKPKSEPEQPATSDPMPTTAAAAAAAKRDLEFAEIDAANKTQFEHILRNQSDAPPPAPPCNVDCPAIHTNYAVCCNSCDETIPDAHYHCSTCDDGDFDLCQTCVNQGVTCKGPNHWLIKRFVVSGVIINSTTERLYPKPKPKKSTPPGIVPSAERIIPVFNDNVYSTMRTCNCCVQELPEAEFAHCTSCEDFDLCRSCFAKNRHGHHPRHAFVPAVEGTRFDNEITRRLPAGRGQAHNAICDGCDKGVQGVRHKCLECPDWDYCSDCVVNAGFIHPGHRFVPIYEPLEYDSGVRIRTMNRPVHVGICCDGPLCSSARANSAYIVGDRFKCAVCDDTDFCASCEASPANSHNRTHPLIKFKSPVRHVSVTTTGENLNGRQMPVMGDRPRARSPAPNTQAVNTSLPPSVHESLETAVNEPIPKAETSACAPEPVPSPPKDRSDEKPVSAKDLVATFVRDTVQDGTVFGLDHVFEQTWVLRNSGNVAWPAGCSVKFVGGDYMGHLDSNHPAATRDVEFSCESTICYAPIQPGEEFPFTVLLRTPSRAGRMVSNWRLSTQDGDRFGHRLWCDIVVEKPKTVTEAPGMVSHTQSNPKGKEVLRREPEVKPELEEPEVKSKLEEPEAKPEPELKPEHSQMIFPKLEKESPVASVHEGSKAVSVSAQEDEYEDCEDSEWVGSEDAFLSDEEEYDILDASDEEFNFSGDQSPRK</sequence>
<keyword evidence="2" id="KW-1185">Reference proteome</keyword>
<reference evidence="1 2" key="1">
    <citation type="journal article" date="2021" name="Nat. Commun.">
        <title>Genetic determinants of endophytism in the Arabidopsis root mycobiome.</title>
        <authorList>
            <person name="Mesny F."/>
            <person name="Miyauchi S."/>
            <person name="Thiergart T."/>
            <person name="Pickel B."/>
            <person name="Atanasova L."/>
            <person name="Karlsson M."/>
            <person name="Huettel B."/>
            <person name="Barry K.W."/>
            <person name="Haridas S."/>
            <person name="Chen C."/>
            <person name="Bauer D."/>
            <person name="Andreopoulos W."/>
            <person name="Pangilinan J."/>
            <person name="LaButti K."/>
            <person name="Riley R."/>
            <person name="Lipzen A."/>
            <person name="Clum A."/>
            <person name="Drula E."/>
            <person name="Henrissat B."/>
            <person name="Kohler A."/>
            <person name="Grigoriev I.V."/>
            <person name="Martin F.M."/>
            <person name="Hacquard S."/>
        </authorList>
    </citation>
    <scope>NUCLEOTIDE SEQUENCE [LARGE SCALE GENOMIC DNA]</scope>
    <source>
        <strain evidence="1 2">MPI-SDFR-AT-0079</strain>
    </source>
</reference>
<protein>
    <submittedName>
        <fullName evidence="1">Uncharacterized protein</fullName>
    </submittedName>
</protein>
<dbReference type="EMBL" id="JAGIZQ010000002">
    <property type="protein sequence ID" value="KAH6641675.1"/>
    <property type="molecule type" value="Genomic_DNA"/>
</dbReference>
<accession>A0ACB7PI90</accession>
<gene>
    <name evidence="1" type="ORF">F5144DRAFT_564552</name>
</gene>
<comment type="caution">
    <text evidence="1">The sequence shown here is derived from an EMBL/GenBank/DDBJ whole genome shotgun (WGS) entry which is preliminary data.</text>
</comment>
<dbReference type="Proteomes" id="UP000724584">
    <property type="component" value="Unassembled WGS sequence"/>
</dbReference>